<evidence type="ECO:0000313" key="3">
    <source>
        <dbReference type="Proteomes" id="UP001497516"/>
    </source>
</evidence>
<name>A0AAV2E506_9ROSI</name>
<protein>
    <submittedName>
        <fullName evidence="2">Uncharacterized protein</fullName>
    </submittedName>
</protein>
<dbReference type="Proteomes" id="UP001497516">
    <property type="component" value="Chromosome 4"/>
</dbReference>
<accession>A0AAV2E506</accession>
<feature type="region of interest" description="Disordered" evidence="1">
    <location>
        <begin position="104"/>
        <end position="123"/>
    </location>
</feature>
<feature type="compositionally biased region" description="Basic and acidic residues" evidence="1">
    <location>
        <begin position="111"/>
        <end position="123"/>
    </location>
</feature>
<proteinExistence type="predicted"/>
<reference evidence="2 3" key="1">
    <citation type="submission" date="2024-04" db="EMBL/GenBank/DDBJ databases">
        <authorList>
            <person name="Fracassetti M."/>
        </authorList>
    </citation>
    <scope>NUCLEOTIDE SEQUENCE [LARGE SCALE GENOMIC DNA]</scope>
</reference>
<dbReference type="EMBL" id="OZ034817">
    <property type="protein sequence ID" value="CAL1380904.1"/>
    <property type="molecule type" value="Genomic_DNA"/>
</dbReference>
<keyword evidence="3" id="KW-1185">Reference proteome</keyword>
<sequence length="123" mass="13338">MLHAGVTNNGAKEFTGDNNDDVDLGASAFSLKNMFSRVKSCGCTFGICVCKLHGGTTLSSSRPLGARGNDDDVVEIGIYHVKCELVTTCSCLFRTCFCLERRKPTSSLQSHDAEERRNPSDDV</sequence>
<evidence type="ECO:0000256" key="1">
    <source>
        <dbReference type="SAM" id="MobiDB-lite"/>
    </source>
</evidence>
<dbReference type="AlphaFoldDB" id="A0AAV2E506"/>
<evidence type="ECO:0000313" key="2">
    <source>
        <dbReference type="EMBL" id="CAL1380904.1"/>
    </source>
</evidence>
<organism evidence="2 3">
    <name type="scientific">Linum trigynum</name>
    <dbReference type="NCBI Taxonomy" id="586398"/>
    <lineage>
        <taxon>Eukaryota</taxon>
        <taxon>Viridiplantae</taxon>
        <taxon>Streptophyta</taxon>
        <taxon>Embryophyta</taxon>
        <taxon>Tracheophyta</taxon>
        <taxon>Spermatophyta</taxon>
        <taxon>Magnoliopsida</taxon>
        <taxon>eudicotyledons</taxon>
        <taxon>Gunneridae</taxon>
        <taxon>Pentapetalae</taxon>
        <taxon>rosids</taxon>
        <taxon>fabids</taxon>
        <taxon>Malpighiales</taxon>
        <taxon>Linaceae</taxon>
        <taxon>Linum</taxon>
    </lineage>
</organism>
<gene>
    <name evidence="2" type="ORF">LTRI10_LOCUS22320</name>
</gene>